<evidence type="ECO:0000259" key="1">
    <source>
        <dbReference type="Pfam" id="PF11645"/>
    </source>
</evidence>
<dbReference type="GO" id="GO:0003676">
    <property type="term" value="F:nucleic acid binding"/>
    <property type="evidence" value="ECO:0007669"/>
    <property type="project" value="InterPro"/>
</dbReference>
<name>A0A9P1JG08_BACAS</name>
<dbReference type="EMBL" id="FN597644">
    <property type="protein sequence ID" value="CBI42011.1"/>
    <property type="molecule type" value="Genomic_DNA"/>
</dbReference>
<organism evidence="2 3">
    <name type="scientific">Bacillus amyloliquefaciens (strain ATCC 23350 / DSM 7 / BCRC 11601 / CCUG 28519 / NBRC 15535 / NRRL B-14393 / F)</name>
    <dbReference type="NCBI Taxonomy" id="692420"/>
    <lineage>
        <taxon>Bacteria</taxon>
        <taxon>Bacillati</taxon>
        <taxon>Bacillota</taxon>
        <taxon>Bacilli</taxon>
        <taxon>Bacillales</taxon>
        <taxon>Bacillaceae</taxon>
        <taxon>Bacillus</taxon>
        <taxon>Bacillus amyloliquefaciens group</taxon>
    </lineage>
</organism>
<sequence length="149" mass="17213">MNSRGMIGYASERLVESDLLFQGIVVLNPSQPDLEYDLVAQIGNENFKIQVKTGKRKDDKVLVADIRKSASPRNPYKKLHYTKDDVDIFAITDPETRRVAYYPAGEVSREITFRFEKRKCRNGYAERLFNDFTDIKAAIEKLFSLQRIS</sequence>
<evidence type="ECO:0000313" key="2">
    <source>
        <dbReference type="EMBL" id="CBI42011.1"/>
    </source>
</evidence>
<dbReference type="Pfam" id="PF11645">
    <property type="entry name" value="PDDEXK_5"/>
    <property type="match status" value="1"/>
</dbReference>
<dbReference type="InterPro" id="IPR011856">
    <property type="entry name" value="tRNA_endonuc-like_dom_sf"/>
</dbReference>
<protein>
    <recommendedName>
        <fullName evidence="1">PD(D/E)XK endonuclease domain-containing protein</fullName>
    </recommendedName>
</protein>
<reference evidence="3" key="2">
    <citation type="journal article" date="2011" name="J. Biotechnol.">
        <title>Genome sequence of B. amyloliquefaciens type strain DSM7(T) reveals differences to plant-associated B. amyloliquefaciens FZB42.</title>
        <authorList>
            <person name="Ruckert C."/>
            <person name="Blom J."/>
            <person name="Chen X."/>
            <person name="Reva O."/>
            <person name="Borriss R."/>
        </authorList>
    </citation>
    <scope>NUCLEOTIDE SEQUENCE [LARGE SCALE GENOMIC DNA]</scope>
    <source>
        <strain evidence="3">DSM 7</strain>
    </source>
</reference>
<keyword evidence="3" id="KW-1185">Reference proteome</keyword>
<dbReference type="Proteomes" id="UP000006562">
    <property type="component" value="Chromosome"/>
</dbReference>
<feature type="domain" description="PD(D/E)XK endonuclease" evidence="1">
    <location>
        <begin position="8"/>
        <end position="124"/>
    </location>
</feature>
<evidence type="ECO:0000313" key="3">
    <source>
        <dbReference type="Proteomes" id="UP000006562"/>
    </source>
</evidence>
<reference evidence="2 3" key="1">
    <citation type="journal article" date="2011" name="Int. J. Syst. Evol. Microbiol.">
        <title>Relationship of Bacillus amyloliquefaciens clades associated with strains DSM 7T and FZB42T: a proposal for Bacillus amyloliquefaciens subsp. amyloliquefaciens subsp. nov. and Bacillus amyloliquefaciens subsp. plantarum subsp. nov. based on complete genome sequence comparisons.</title>
        <authorList>
            <person name="Borriss R."/>
            <person name="Chen X.H."/>
            <person name="Rueckert C."/>
            <person name="Blom J."/>
            <person name="Becker A."/>
            <person name="Baumgarth B."/>
            <person name="Fan B."/>
            <person name="Pukall R."/>
            <person name="Schumann P."/>
            <person name="Sproer C."/>
            <person name="Junge H."/>
            <person name="Vater J."/>
            <person name="Puhler A."/>
            <person name="Klenk H.P."/>
        </authorList>
    </citation>
    <scope>NUCLEOTIDE SEQUENCE [LARGE SCALE GENOMIC DNA]</scope>
    <source>
        <strain evidence="3">DSM 7</strain>
    </source>
</reference>
<gene>
    <name evidence="2" type="ordered locus">BAMF_0885</name>
</gene>
<dbReference type="RefSeq" id="WP_013351506.1">
    <property type="nucleotide sequence ID" value="NC_014551.1"/>
</dbReference>
<dbReference type="InterPro" id="IPR021671">
    <property type="entry name" value="PD(D/E)XK_Endonuc"/>
</dbReference>
<accession>A0A9P1JG08</accession>
<dbReference type="AlphaFoldDB" id="A0A9P1JG08"/>
<dbReference type="Gene3D" id="3.40.1350.10">
    <property type="match status" value="1"/>
</dbReference>
<proteinExistence type="predicted"/>
<dbReference type="KEGG" id="bao:BAMF_0885"/>